<keyword evidence="6" id="KW-1185">Reference proteome</keyword>
<evidence type="ECO:0000256" key="3">
    <source>
        <dbReference type="SAM" id="MobiDB-lite"/>
    </source>
</evidence>
<dbReference type="PROSITE" id="PS00598">
    <property type="entry name" value="CHROMO_1"/>
    <property type="match status" value="1"/>
</dbReference>
<accession>A0A158Q8K0</accession>
<dbReference type="GO" id="GO:0005634">
    <property type="term" value="C:nucleus"/>
    <property type="evidence" value="ECO:0007669"/>
    <property type="project" value="UniProtKB-SubCell"/>
</dbReference>
<dbReference type="Pfam" id="PF00385">
    <property type="entry name" value="Chromo"/>
    <property type="match status" value="1"/>
</dbReference>
<dbReference type="InterPro" id="IPR051219">
    <property type="entry name" value="Heterochromatin_chromo-domain"/>
</dbReference>
<dbReference type="PANTHER" id="PTHR22812">
    <property type="entry name" value="CHROMOBOX PROTEIN"/>
    <property type="match status" value="1"/>
</dbReference>
<dbReference type="InterPro" id="IPR008251">
    <property type="entry name" value="Chromo_shadow_dom"/>
</dbReference>
<comment type="subcellular location">
    <subcellularLocation>
        <location evidence="1">Nucleus</location>
    </subcellularLocation>
</comment>
<protein>
    <submittedName>
        <fullName evidence="7">Chromo domain-containing protein</fullName>
    </submittedName>
</protein>
<feature type="domain" description="Chromo" evidence="5">
    <location>
        <begin position="14"/>
        <end position="74"/>
    </location>
</feature>
<evidence type="ECO:0000256" key="4">
    <source>
        <dbReference type="SAM" id="Phobius"/>
    </source>
</evidence>
<keyword evidence="2" id="KW-0539">Nucleus</keyword>
<proteinExistence type="predicted"/>
<dbReference type="InterPro" id="IPR000953">
    <property type="entry name" value="Chromo/chromo_shadow_dom"/>
</dbReference>
<dbReference type="InterPro" id="IPR017984">
    <property type="entry name" value="Chromo_dom_subgr"/>
</dbReference>
<dbReference type="Gene3D" id="2.40.50.40">
    <property type="match status" value="2"/>
</dbReference>
<sequence>MTELNDEEIGEGKFIVEAILGERYNKRKKVKEYLLKWKGYSDAENTWEPEANLDCDELIAEFHAQQKETWKKQRRELWQNLMGIANSKSPDYYNTSSQISRVSRSGFTSSTITSKHPASEDLSGTEDCDYSSESEDDEESRQRRSPVIQIPSNFSYFTSVCQISLRPPPGESGMEKGWVPEVIVAACVGLMIIFFLKLEKIEFIIMKRQPEDDFPLTYIVKYRHKKKFERVPSSVCIKYWPQLVISFYEREIREQEITIDDDNYLPL</sequence>
<dbReference type="Pfam" id="PF01393">
    <property type="entry name" value="Chromo_shadow"/>
    <property type="match status" value="1"/>
</dbReference>
<evidence type="ECO:0000256" key="2">
    <source>
        <dbReference type="ARBA" id="ARBA00023242"/>
    </source>
</evidence>
<dbReference type="STRING" id="1147741.A0A158Q8K0"/>
<dbReference type="WBParaSite" id="EEL_0000783901-mRNA-1">
    <property type="protein sequence ID" value="EEL_0000783901-mRNA-1"/>
    <property type="gene ID" value="EEL_0000783901"/>
</dbReference>
<dbReference type="SMART" id="SM00298">
    <property type="entry name" value="CHROMO"/>
    <property type="match status" value="2"/>
</dbReference>
<reference evidence="7" key="1">
    <citation type="submission" date="2016-04" db="UniProtKB">
        <authorList>
            <consortium name="WormBaseParasite"/>
        </authorList>
    </citation>
    <scope>IDENTIFICATION</scope>
</reference>
<dbReference type="CDD" id="cd00024">
    <property type="entry name" value="CD_CSD"/>
    <property type="match status" value="1"/>
</dbReference>
<dbReference type="InterPro" id="IPR023779">
    <property type="entry name" value="Chromodomain_CS"/>
</dbReference>
<feature type="transmembrane region" description="Helical" evidence="4">
    <location>
        <begin position="178"/>
        <end position="198"/>
    </location>
</feature>
<dbReference type="InterPro" id="IPR023780">
    <property type="entry name" value="Chromo_domain"/>
</dbReference>
<dbReference type="GO" id="GO:0000792">
    <property type="term" value="C:heterochromatin"/>
    <property type="evidence" value="ECO:0007669"/>
    <property type="project" value="UniProtKB-ARBA"/>
</dbReference>
<name>A0A158Q8K0_9BILA</name>
<evidence type="ECO:0000313" key="6">
    <source>
        <dbReference type="Proteomes" id="UP000050640"/>
    </source>
</evidence>
<keyword evidence="4" id="KW-1133">Transmembrane helix</keyword>
<keyword evidence="4" id="KW-0812">Transmembrane</keyword>
<evidence type="ECO:0000259" key="5">
    <source>
        <dbReference type="PROSITE" id="PS50013"/>
    </source>
</evidence>
<dbReference type="InterPro" id="IPR016197">
    <property type="entry name" value="Chromo-like_dom_sf"/>
</dbReference>
<organism evidence="6 7">
    <name type="scientific">Elaeophora elaphi</name>
    <dbReference type="NCBI Taxonomy" id="1147741"/>
    <lineage>
        <taxon>Eukaryota</taxon>
        <taxon>Metazoa</taxon>
        <taxon>Ecdysozoa</taxon>
        <taxon>Nematoda</taxon>
        <taxon>Chromadorea</taxon>
        <taxon>Rhabditida</taxon>
        <taxon>Spirurina</taxon>
        <taxon>Spiruromorpha</taxon>
        <taxon>Filarioidea</taxon>
        <taxon>Onchocercidae</taxon>
        <taxon>Elaeophora</taxon>
    </lineage>
</organism>
<feature type="region of interest" description="Disordered" evidence="3">
    <location>
        <begin position="108"/>
        <end position="144"/>
    </location>
</feature>
<evidence type="ECO:0000256" key="1">
    <source>
        <dbReference type="ARBA" id="ARBA00004123"/>
    </source>
</evidence>
<dbReference type="PRINTS" id="PR00504">
    <property type="entry name" value="CHROMODOMAIN"/>
</dbReference>
<feature type="compositionally biased region" description="Acidic residues" evidence="3">
    <location>
        <begin position="123"/>
        <end position="139"/>
    </location>
</feature>
<dbReference type="AlphaFoldDB" id="A0A158Q8K0"/>
<dbReference type="Proteomes" id="UP000050640">
    <property type="component" value="Unplaced"/>
</dbReference>
<dbReference type="PROSITE" id="PS50013">
    <property type="entry name" value="CHROMO_2"/>
    <property type="match status" value="1"/>
</dbReference>
<evidence type="ECO:0000313" key="7">
    <source>
        <dbReference type="WBParaSite" id="EEL_0000783901-mRNA-1"/>
    </source>
</evidence>
<keyword evidence="4" id="KW-0472">Membrane</keyword>
<dbReference type="SUPFAM" id="SSF54160">
    <property type="entry name" value="Chromo domain-like"/>
    <property type="match status" value="2"/>
</dbReference>
<dbReference type="CDD" id="cd00034">
    <property type="entry name" value="CSD"/>
    <property type="match status" value="1"/>
</dbReference>